<organism evidence="1 2">
    <name type="scientific">Streptantibioticus parmotrematis</name>
    <dbReference type="NCBI Taxonomy" id="2873249"/>
    <lineage>
        <taxon>Bacteria</taxon>
        <taxon>Bacillati</taxon>
        <taxon>Actinomycetota</taxon>
        <taxon>Actinomycetes</taxon>
        <taxon>Kitasatosporales</taxon>
        <taxon>Streptomycetaceae</taxon>
        <taxon>Streptantibioticus</taxon>
    </lineage>
</organism>
<protein>
    <submittedName>
        <fullName evidence="1">Uncharacterized protein</fullName>
    </submittedName>
</protein>
<dbReference type="Proteomes" id="UP001198565">
    <property type="component" value="Unassembled WGS sequence"/>
</dbReference>
<dbReference type="EMBL" id="JAINVZ010000001">
    <property type="protein sequence ID" value="MBY8883454.1"/>
    <property type="molecule type" value="Genomic_DNA"/>
</dbReference>
<proteinExistence type="predicted"/>
<accession>A0ABS7QNR2</accession>
<keyword evidence="2" id="KW-1185">Reference proteome</keyword>
<gene>
    <name evidence="1" type="ORF">K7472_01165</name>
</gene>
<evidence type="ECO:0000313" key="1">
    <source>
        <dbReference type="EMBL" id="MBY8883454.1"/>
    </source>
</evidence>
<name>A0ABS7QNR2_9ACTN</name>
<dbReference type="RefSeq" id="WP_222973054.1">
    <property type="nucleotide sequence ID" value="NZ_JAINVZ010000001.1"/>
</dbReference>
<reference evidence="1 2" key="1">
    <citation type="submission" date="2021-08" db="EMBL/GenBank/DDBJ databases">
        <title>Streptomyces sp. PTM05 isolated from lichen.</title>
        <authorList>
            <person name="Somphong A."/>
            <person name="Phongsopitanun W."/>
            <person name="Tanasupawat S."/>
        </authorList>
    </citation>
    <scope>NUCLEOTIDE SEQUENCE [LARGE SCALE GENOMIC DNA]</scope>
    <source>
        <strain evidence="1 2">Ptm05</strain>
    </source>
</reference>
<evidence type="ECO:0000313" key="2">
    <source>
        <dbReference type="Proteomes" id="UP001198565"/>
    </source>
</evidence>
<sequence length="132" mass="14060">MATDTNVHHVDVKLAGCSAKDARVVFGALAEHFTTEQGPGEVTEAHEGERPVIRYAHYDTSECRPSQGPKRISGEVSAYLSGQPTAVREARGALMGDFAAEDRGSSLGDQEMEQVLCLTSGPERTSGGQGKR</sequence>
<comment type="caution">
    <text evidence="1">The sequence shown here is derived from an EMBL/GenBank/DDBJ whole genome shotgun (WGS) entry which is preliminary data.</text>
</comment>